<evidence type="ECO:0008006" key="3">
    <source>
        <dbReference type="Google" id="ProtNLM"/>
    </source>
</evidence>
<dbReference type="OrthoDB" id="3750626at2759"/>
<evidence type="ECO:0000313" key="2">
    <source>
        <dbReference type="Proteomes" id="UP000001861"/>
    </source>
</evidence>
<reference evidence="1 2" key="1">
    <citation type="journal article" date="2010" name="Proc. Natl. Acad. Sci. U.S.A.">
        <title>Insights into evolution of multicellular fungi from the assembled chromosomes of the mushroom Coprinopsis cinerea (Coprinus cinereus).</title>
        <authorList>
            <person name="Stajich J.E."/>
            <person name="Wilke S.K."/>
            <person name="Ahren D."/>
            <person name="Au C.H."/>
            <person name="Birren B.W."/>
            <person name="Borodovsky M."/>
            <person name="Burns C."/>
            <person name="Canback B."/>
            <person name="Casselton L.A."/>
            <person name="Cheng C.K."/>
            <person name="Deng J."/>
            <person name="Dietrich F.S."/>
            <person name="Fargo D.C."/>
            <person name="Farman M.L."/>
            <person name="Gathman A.C."/>
            <person name="Goldberg J."/>
            <person name="Guigo R."/>
            <person name="Hoegger P.J."/>
            <person name="Hooker J.B."/>
            <person name="Huggins A."/>
            <person name="James T.Y."/>
            <person name="Kamada T."/>
            <person name="Kilaru S."/>
            <person name="Kodira C."/>
            <person name="Kues U."/>
            <person name="Kupfer D."/>
            <person name="Kwan H.S."/>
            <person name="Lomsadze A."/>
            <person name="Li W."/>
            <person name="Lilly W.W."/>
            <person name="Ma L.J."/>
            <person name="Mackey A.J."/>
            <person name="Manning G."/>
            <person name="Martin F."/>
            <person name="Muraguchi H."/>
            <person name="Natvig D.O."/>
            <person name="Palmerini H."/>
            <person name="Ramesh M.A."/>
            <person name="Rehmeyer C.J."/>
            <person name="Roe B.A."/>
            <person name="Shenoy N."/>
            <person name="Stanke M."/>
            <person name="Ter-Hovhannisyan V."/>
            <person name="Tunlid A."/>
            <person name="Velagapudi R."/>
            <person name="Vision T.J."/>
            <person name="Zeng Q."/>
            <person name="Zolan M.E."/>
            <person name="Pukkila P.J."/>
        </authorList>
    </citation>
    <scope>NUCLEOTIDE SEQUENCE [LARGE SCALE GENOMIC DNA]</scope>
    <source>
        <strain evidence="2">Okayama-7 / 130 / ATCC MYA-4618 / FGSC 9003</strain>
    </source>
</reference>
<sequence>MSPAPNPSQPPIYELPDDVLSEIAEYVRQNAIATESFHMLITHEPTSLDNCCFVSKRFNDIFLPMLYKTISISPHWDPRKGAVIAPSTLLRNAALLFKRQPRAGSWVRELHIHIDEEVTAMLLGDSAYSDLVALLRNTTGLISLHLVGMTSLTWGLIHPDIQSALRHRCLTLEQIVVETRLVPPTITLSSPSLFSLTLVGTQLERDELERASQSSDWTAESLDASRAPMLYSFTCHNDWDILPVYRQVCPSAFEALRSLVLSRAGHFPSANQMLDLLRLAESSLESVRIDFDEFNLVPLRGPGSAPCLDFTKMENLREVSLRYACNLGRAYSLESGQDARRYEDMLVETLGTLRFGHRLEDIDIELTWLWETYEGLWEDRFEEEANSFYLRIPSFLQRLDLAWADFAQRQEQNGSLKRLHIRLFPWVGRGRLSSTEALAVEFVGRPLGDLFPTLHAANFFTYQLM</sequence>
<dbReference type="KEGG" id="cci:CC1G_05041"/>
<dbReference type="EMBL" id="AACS02000008">
    <property type="protein sequence ID" value="EAU85824.1"/>
    <property type="molecule type" value="Genomic_DNA"/>
</dbReference>
<dbReference type="GeneID" id="6012588"/>
<evidence type="ECO:0000313" key="1">
    <source>
        <dbReference type="EMBL" id="EAU85824.1"/>
    </source>
</evidence>
<comment type="caution">
    <text evidence="1">The sequence shown here is derived from an EMBL/GenBank/DDBJ whole genome shotgun (WGS) entry which is preliminary data.</text>
</comment>
<accession>A8NSN1</accession>
<dbReference type="AlphaFoldDB" id="A8NSN1"/>
<proteinExistence type="predicted"/>
<gene>
    <name evidence="1" type="ORF">CC1G_05041</name>
</gene>
<name>A8NSN1_COPC7</name>
<protein>
    <recommendedName>
        <fullName evidence="3">F-box domain-containing protein</fullName>
    </recommendedName>
</protein>
<organism evidence="1 2">
    <name type="scientific">Coprinopsis cinerea (strain Okayama-7 / 130 / ATCC MYA-4618 / FGSC 9003)</name>
    <name type="common">Inky cap fungus</name>
    <name type="synonym">Hormographiella aspergillata</name>
    <dbReference type="NCBI Taxonomy" id="240176"/>
    <lineage>
        <taxon>Eukaryota</taxon>
        <taxon>Fungi</taxon>
        <taxon>Dikarya</taxon>
        <taxon>Basidiomycota</taxon>
        <taxon>Agaricomycotina</taxon>
        <taxon>Agaricomycetes</taxon>
        <taxon>Agaricomycetidae</taxon>
        <taxon>Agaricales</taxon>
        <taxon>Agaricineae</taxon>
        <taxon>Psathyrellaceae</taxon>
        <taxon>Coprinopsis</taxon>
    </lineage>
</organism>
<keyword evidence="2" id="KW-1185">Reference proteome</keyword>
<dbReference type="Proteomes" id="UP000001861">
    <property type="component" value="Unassembled WGS sequence"/>
</dbReference>
<dbReference type="VEuPathDB" id="FungiDB:CC1G_05041"/>
<dbReference type="InParanoid" id="A8NSN1"/>
<dbReference type="RefSeq" id="XP_001836048.1">
    <property type="nucleotide sequence ID" value="XM_001835996.1"/>
</dbReference>